<dbReference type="SUPFAM" id="SSF143414">
    <property type="entry name" value="CcmK-like"/>
    <property type="match status" value="1"/>
</dbReference>
<comment type="subcellular location">
    <subcellularLocation>
        <location evidence="1">Bacterial microcompartment</location>
    </subcellularLocation>
</comment>
<dbReference type="Pfam" id="PF00936">
    <property type="entry name" value="BMC"/>
    <property type="match status" value="1"/>
</dbReference>
<evidence type="ECO:0000256" key="1">
    <source>
        <dbReference type="ARBA" id="ARBA00024322"/>
    </source>
</evidence>
<keyword evidence="5" id="KW-1185">Reference proteome</keyword>
<evidence type="ECO:0000313" key="5">
    <source>
        <dbReference type="Proteomes" id="UP001524502"/>
    </source>
</evidence>
<dbReference type="InterPro" id="IPR037233">
    <property type="entry name" value="CcmK-like_sf"/>
</dbReference>
<dbReference type="Gene3D" id="3.30.70.1710">
    <property type="match status" value="1"/>
</dbReference>
<dbReference type="InterPro" id="IPR009307">
    <property type="entry name" value="EutS/PduU/CutR"/>
</dbReference>
<dbReference type="EMBL" id="JANFXK010000001">
    <property type="protein sequence ID" value="MCQ4635147.1"/>
    <property type="molecule type" value="Genomic_DNA"/>
</dbReference>
<proteinExistence type="predicted"/>
<dbReference type="PIRSF" id="PIRSF012296">
    <property type="entry name" value="EutS_PduU"/>
    <property type="match status" value="1"/>
</dbReference>
<name>A0ABT1RIY8_9FIRM</name>
<organism evidence="4 5">
    <name type="scientific">Anaerovorax odorimutans</name>
    <dbReference type="NCBI Taxonomy" id="109327"/>
    <lineage>
        <taxon>Bacteria</taxon>
        <taxon>Bacillati</taxon>
        <taxon>Bacillota</taxon>
        <taxon>Clostridia</taxon>
        <taxon>Peptostreptococcales</taxon>
        <taxon>Anaerovoracaceae</taxon>
        <taxon>Anaerovorax</taxon>
    </lineage>
</organism>
<gene>
    <name evidence="4" type="ORF">NE619_00170</name>
</gene>
<protein>
    <submittedName>
        <fullName evidence="4">BMC domain-containing protein</fullName>
    </submittedName>
</protein>
<dbReference type="PANTHER" id="PTHR40449">
    <property type="entry name" value="ETHANOLAMINE UTILIZATION PROTEIN EUTS"/>
    <property type="match status" value="1"/>
</dbReference>
<sequence>MDIKDLLPQDTEGRLRIIQELVPGKQITLAHVIGGPRPIVYKKLGLNPEVDFANSAIGILNMSPPESAVIASDISIKAGDVYLGFVDRFSGTLIITGRLSEVDTAINEIVTYFRDDLGYAVCDITRR</sequence>
<feature type="domain" description="Bacterial microcompartment" evidence="3">
    <location>
        <begin position="55"/>
        <end position="127"/>
    </location>
</feature>
<dbReference type="InterPro" id="IPR000249">
    <property type="entry name" value="BMC_dom"/>
</dbReference>
<keyword evidence="2" id="KW-1283">Bacterial microcompartment</keyword>
<evidence type="ECO:0000313" key="4">
    <source>
        <dbReference type="EMBL" id="MCQ4635147.1"/>
    </source>
</evidence>
<accession>A0ABT1RIY8</accession>
<evidence type="ECO:0000259" key="3">
    <source>
        <dbReference type="SMART" id="SM00877"/>
    </source>
</evidence>
<dbReference type="PANTHER" id="PTHR40449:SF2">
    <property type="entry name" value="BACTERIAL MICROCOMPARTMENT SHELL PROTEIN EUTS"/>
    <property type="match status" value="1"/>
</dbReference>
<reference evidence="4 5" key="1">
    <citation type="submission" date="2022-06" db="EMBL/GenBank/DDBJ databases">
        <title>Isolation of gut microbiota from human fecal samples.</title>
        <authorList>
            <person name="Pamer E.G."/>
            <person name="Barat B."/>
            <person name="Waligurski E."/>
            <person name="Medina S."/>
            <person name="Paddock L."/>
            <person name="Mostad J."/>
        </authorList>
    </citation>
    <scope>NUCLEOTIDE SEQUENCE [LARGE SCALE GENOMIC DNA]</scope>
    <source>
        <strain evidence="4 5">SL.3.17</strain>
    </source>
</reference>
<dbReference type="SMART" id="SM00877">
    <property type="entry name" value="BMC"/>
    <property type="match status" value="1"/>
</dbReference>
<dbReference type="RefSeq" id="WP_256130350.1">
    <property type="nucleotide sequence ID" value="NZ_JANFXK010000001.1"/>
</dbReference>
<evidence type="ECO:0000256" key="2">
    <source>
        <dbReference type="ARBA" id="ARBA00024446"/>
    </source>
</evidence>
<dbReference type="CDD" id="cd07046">
    <property type="entry name" value="BMC_PduU-EutS"/>
    <property type="match status" value="1"/>
</dbReference>
<dbReference type="Proteomes" id="UP001524502">
    <property type="component" value="Unassembled WGS sequence"/>
</dbReference>
<comment type="caution">
    <text evidence="4">The sequence shown here is derived from an EMBL/GenBank/DDBJ whole genome shotgun (WGS) entry which is preliminary data.</text>
</comment>